<dbReference type="AlphaFoldDB" id="A0A1G2AQ75"/>
<reference evidence="2 3" key="1">
    <citation type="journal article" date="2016" name="Nat. Commun.">
        <title>Thousands of microbial genomes shed light on interconnected biogeochemical processes in an aquifer system.</title>
        <authorList>
            <person name="Anantharaman K."/>
            <person name="Brown C.T."/>
            <person name="Hug L.A."/>
            <person name="Sharon I."/>
            <person name="Castelle C.J."/>
            <person name="Probst A.J."/>
            <person name="Thomas B.C."/>
            <person name="Singh A."/>
            <person name="Wilkins M.J."/>
            <person name="Karaoz U."/>
            <person name="Brodie E.L."/>
            <person name="Williams K.H."/>
            <person name="Hubbard S.S."/>
            <person name="Banfield J.F."/>
        </authorList>
    </citation>
    <scope>NUCLEOTIDE SEQUENCE [LARGE SCALE GENOMIC DNA]</scope>
</reference>
<dbReference type="EMBL" id="MHKB01000011">
    <property type="protein sequence ID" value="OGY79031.1"/>
    <property type="molecule type" value="Genomic_DNA"/>
</dbReference>
<evidence type="ECO:0000313" key="3">
    <source>
        <dbReference type="Proteomes" id="UP000177165"/>
    </source>
</evidence>
<accession>A0A1G2AQ75</accession>
<protein>
    <recommendedName>
        <fullName evidence="1">DUF7897 domain-containing protein</fullName>
    </recommendedName>
</protein>
<dbReference type="InterPro" id="IPR057219">
    <property type="entry name" value="DUF7897"/>
</dbReference>
<sequence>MKFNIEKFTTHFPNHFKALQSAPTCIFFKQLESTVNTILSEHPEAKSILNVLGEEQQERVADAVLNYDFSSIYEIKGEYTPVLKAAAQKNKLKHEIIRWRLQQPDLLGLSASEVILIRESLPWCETIDEIFIAWRRFMKESSIGRMLANLEEDPGVGAEWLKKQRLDHAYSVIKKIRDKYTLVPLQKAYTSHYQSIEASLLKLIQNLKVYQKEPHIHAFNRYFRKLQRSYANPHLARMEKLWRDVDIAWLRTPGKIQFIHGMEKNYIDPTGIRVAPSLRIVIEDAEQAAVNATAKQTQHMLEKHFARHYHKKKTWAASREAMKKIQLQVCIPITFAGEDVEFLGVGKIVPERSDVRRKYGTKIFLDYNGMEARRKETQELFRKVFGPVATEKYFCMQTAEIIAHFITGHEVGHGAFVDNTTISALTPSLVADMDEVKATWCGMMCAHFRYEQGEISREIWTQLPIMLLAGNLRYLRLREETTLRSYYNSALLELRIMMESGLITKTTHGWMIQVKNIPQFYTLLRKYFERMIDIYDQGNQHEAQKIVSEMKTNKEIEELYHRVTE</sequence>
<dbReference type="Proteomes" id="UP000177165">
    <property type="component" value="Unassembled WGS sequence"/>
</dbReference>
<dbReference type="Pfam" id="PF25448">
    <property type="entry name" value="DUF7897"/>
    <property type="match status" value="1"/>
</dbReference>
<dbReference type="STRING" id="1798540.A3B74_04060"/>
<comment type="caution">
    <text evidence="2">The sequence shown here is derived from an EMBL/GenBank/DDBJ whole genome shotgun (WGS) entry which is preliminary data.</text>
</comment>
<feature type="domain" description="DUF7897" evidence="1">
    <location>
        <begin position="162"/>
        <end position="549"/>
    </location>
</feature>
<evidence type="ECO:0000313" key="2">
    <source>
        <dbReference type="EMBL" id="OGY79031.1"/>
    </source>
</evidence>
<evidence type="ECO:0000259" key="1">
    <source>
        <dbReference type="Pfam" id="PF25448"/>
    </source>
</evidence>
<gene>
    <name evidence="2" type="ORF">A3B74_04060</name>
</gene>
<organism evidence="2 3">
    <name type="scientific">Candidatus Kerfeldbacteria bacterium RIFCSPHIGHO2_02_FULL_42_14</name>
    <dbReference type="NCBI Taxonomy" id="1798540"/>
    <lineage>
        <taxon>Bacteria</taxon>
        <taxon>Candidatus Kerfeldiibacteriota</taxon>
    </lineage>
</organism>
<proteinExistence type="predicted"/>
<name>A0A1G2AQ75_9BACT</name>